<dbReference type="GO" id="GO:0005242">
    <property type="term" value="F:inward rectifier potassium channel activity"/>
    <property type="evidence" value="ECO:0007669"/>
    <property type="project" value="InterPro"/>
</dbReference>
<comment type="caution">
    <text evidence="6">The sequence shown here is derived from an EMBL/GenBank/DDBJ whole genome shotgun (WGS) entry which is preliminary data.</text>
</comment>
<dbReference type="Pfam" id="PF01007">
    <property type="entry name" value="IRK"/>
    <property type="match status" value="1"/>
</dbReference>
<dbReference type="InterPro" id="IPR041647">
    <property type="entry name" value="IRK_C"/>
</dbReference>
<protein>
    <submittedName>
        <fullName evidence="6">Uncharacterized protein</fullName>
    </submittedName>
</protein>
<dbReference type="EMBL" id="CAJVCH010075873">
    <property type="protein sequence ID" value="CAG7720990.1"/>
    <property type="molecule type" value="Genomic_DNA"/>
</dbReference>
<keyword evidence="1" id="KW-0633">Potassium transport</keyword>
<keyword evidence="1" id="KW-0851">Voltage-gated channel</keyword>
<dbReference type="Pfam" id="PF17655">
    <property type="entry name" value="IRK_C"/>
    <property type="match status" value="1"/>
</dbReference>
<keyword evidence="1" id="KW-0406">Ion transport</keyword>
<dbReference type="GO" id="GO:0005886">
    <property type="term" value="C:plasma membrane"/>
    <property type="evidence" value="ECO:0007669"/>
    <property type="project" value="TreeGrafter"/>
</dbReference>
<comment type="similarity">
    <text evidence="1">Belongs to the inward rectifier-type potassium channel (TC 1.A.2.1) family.</text>
</comment>
<keyword evidence="2" id="KW-0472">Membrane</keyword>
<feature type="chain" id="PRO_5035217173" evidence="3">
    <location>
        <begin position="19"/>
        <end position="161"/>
    </location>
</feature>
<feature type="signal peptide" evidence="3">
    <location>
        <begin position="1"/>
        <end position="18"/>
    </location>
</feature>
<sequence length="161" mass="18226">MKFSNGFALVWWIILVAHDDIRNFGKNGWKPCVEGVQSFASIFLFSLETQHTIGYGFHRMTSECPGAIVILCLQSIAGVLIEALMVGVVFAKLSRPKKRSETLVFSRHAVVCQRDGQLYLMFRVGDMRKSHILEAHVRAQIITKRTTVEGEVLPIHQEEIK</sequence>
<evidence type="ECO:0000256" key="2">
    <source>
        <dbReference type="SAM" id="Phobius"/>
    </source>
</evidence>
<keyword evidence="3" id="KW-0732">Signal</keyword>
<feature type="transmembrane region" description="Helical" evidence="2">
    <location>
        <begin position="67"/>
        <end position="91"/>
    </location>
</feature>
<evidence type="ECO:0000313" key="6">
    <source>
        <dbReference type="EMBL" id="CAG7720990.1"/>
    </source>
</evidence>
<feature type="domain" description="Potassium channel inwardly rectifying transmembrane" evidence="4">
    <location>
        <begin position="7"/>
        <end position="96"/>
    </location>
</feature>
<dbReference type="GO" id="GO:0034702">
    <property type="term" value="C:monoatomic ion channel complex"/>
    <property type="evidence" value="ECO:0007669"/>
    <property type="project" value="UniProtKB-KW"/>
</dbReference>
<dbReference type="OrthoDB" id="273257at2759"/>
<organism evidence="6 7">
    <name type="scientific">Allacma fusca</name>
    <dbReference type="NCBI Taxonomy" id="39272"/>
    <lineage>
        <taxon>Eukaryota</taxon>
        <taxon>Metazoa</taxon>
        <taxon>Ecdysozoa</taxon>
        <taxon>Arthropoda</taxon>
        <taxon>Hexapoda</taxon>
        <taxon>Collembola</taxon>
        <taxon>Symphypleona</taxon>
        <taxon>Sminthuridae</taxon>
        <taxon>Allacma</taxon>
    </lineage>
</organism>
<dbReference type="AlphaFoldDB" id="A0A8J2P0C6"/>
<feature type="non-terminal residue" evidence="6">
    <location>
        <position position="1"/>
    </location>
</feature>
<evidence type="ECO:0000259" key="4">
    <source>
        <dbReference type="Pfam" id="PF01007"/>
    </source>
</evidence>
<name>A0A8J2P0C6_9HEXA</name>
<keyword evidence="1 2" id="KW-0812">Transmembrane</keyword>
<proteinExistence type="inferred from homology"/>
<evidence type="ECO:0000256" key="3">
    <source>
        <dbReference type="SAM" id="SignalP"/>
    </source>
</evidence>
<keyword evidence="1" id="KW-0630">Potassium</keyword>
<keyword evidence="7" id="KW-1185">Reference proteome</keyword>
<evidence type="ECO:0000256" key="1">
    <source>
        <dbReference type="RuleBase" id="RU003822"/>
    </source>
</evidence>
<dbReference type="InterPro" id="IPR016449">
    <property type="entry name" value="K_chnl_inward-rec_Kir"/>
</dbReference>
<dbReference type="InterPro" id="IPR040445">
    <property type="entry name" value="Kir_TM"/>
</dbReference>
<dbReference type="PANTHER" id="PTHR11767">
    <property type="entry name" value="INWARD RECTIFIER POTASSIUM CHANNEL"/>
    <property type="match status" value="1"/>
</dbReference>
<reference evidence="6" key="1">
    <citation type="submission" date="2021-06" db="EMBL/GenBank/DDBJ databases">
        <authorList>
            <person name="Hodson N. C."/>
            <person name="Mongue J. A."/>
            <person name="Jaron S. K."/>
        </authorList>
    </citation>
    <scope>NUCLEOTIDE SEQUENCE</scope>
</reference>
<dbReference type="Proteomes" id="UP000708208">
    <property type="component" value="Unassembled WGS sequence"/>
</dbReference>
<feature type="domain" description="Inward rectifier potassium channel C-terminal" evidence="5">
    <location>
        <begin position="103"/>
        <end position="161"/>
    </location>
</feature>
<gene>
    <name evidence="6" type="ORF">AFUS01_LOCUS10239</name>
</gene>
<dbReference type="GO" id="GO:1990573">
    <property type="term" value="P:potassium ion import across plasma membrane"/>
    <property type="evidence" value="ECO:0007669"/>
    <property type="project" value="TreeGrafter"/>
</dbReference>
<keyword evidence="1" id="KW-0407">Ion channel</keyword>
<keyword evidence="1" id="KW-0813">Transport</keyword>
<evidence type="ECO:0000313" key="7">
    <source>
        <dbReference type="Proteomes" id="UP000708208"/>
    </source>
</evidence>
<evidence type="ECO:0000259" key="5">
    <source>
        <dbReference type="Pfam" id="PF17655"/>
    </source>
</evidence>
<dbReference type="GO" id="GO:0034765">
    <property type="term" value="P:regulation of monoatomic ion transmembrane transport"/>
    <property type="evidence" value="ECO:0007669"/>
    <property type="project" value="TreeGrafter"/>
</dbReference>
<accession>A0A8J2P0C6</accession>
<comment type="subcellular location">
    <subcellularLocation>
        <location evidence="1">Membrane</location>
        <topology evidence="1">Multi-pass membrane protein</topology>
    </subcellularLocation>
</comment>
<dbReference type="PANTHER" id="PTHR11767:SF102">
    <property type="entry name" value="INWARDLY RECTIFYING POTASSIUM CHANNEL 1, ISOFORM F"/>
    <property type="match status" value="1"/>
</dbReference>
<keyword evidence="2" id="KW-1133">Transmembrane helix</keyword>